<comment type="subcellular location">
    <subcellularLocation>
        <location evidence="1">Cell outer membrane</location>
        <topology evidence="1">Multi-pass membrane protein</topology>
    </subcellularLocation>
</comment>
<reference evidence="3 4" key="1">
    <citation type="submission" date="2020-04" db="EMBL/GenBank/DDBJ databases">
        <title>Description of novel Gluconacetobacter.</title>
        <authorList>
            <person name="Sombolestani A."/>
        </authorList>
    </citation>
    <scope>NUCLEOTIDE SEQUENCE [LARGE SCALE GENOMIC DNA]</scope>
    <source>
        <strain evidence="3 4">LMG 19747</strain>
    </source>
</reference>
<dbReference type="PANTHER" id="PTHR30451">
    <property type="entry name" value="OUTER MEMBRANE USHER PROTEIN"/>
    <property type="match status" value="1"/>
</dbReference>
<dbReference type="Gene3D" id="2.60.40.2070">
    <property type="match status" value="1"/>
</dbReference>
<evidence type="ECO:0000313" key="4">
    <source>
        <dbReference type="Proteomes" id="UP000589085"/>
    </source>
</evidence>
<evidence type="ECO:0000259" key="2">
    <source>
        <dbReference type="Pfam" id="PF13953"/>
    </source>
</evidence>
<dbReference type="GO" id="GO:0009279">
    <property type="term" value="C:cell outer membrane"/>
    <property type="evidence" value="ECO:0007669"/>
    <property type="project" value="UniProtKB-SubCell"/>
</dbReference>
<dbReference type="Proteomes" id="UP000589085">
    <property type="component" value="Unassembled WGS sequence"/>
</dbReference>
<keyword evidence="1" id="KW-0998">Cell outer membrane</keyword>
<proteinExistence type="inferred from homology"/>
<accession>A0A7W4IDV0</accession>
<dbReference type="GO" id="GO:0015473">
    <property type="term" value="F:fimbrial usher porin activity"/>
    <property type="evidence" value="ECO:0007669"/>
    <property type="project" value="InterPro"/>
</dbReference>
<comment type="similarity">
    <text evidence="1">Belongs to the fimbrial export usher family.</text>
</comment>
<organism evidence="3 4">
    <name type="scientific">Gluconacetobacter sacchari</name>
    <dbReference type="NCBI Taxonomy" id="92759"/>
    <lineage>
        <taxon>Bacteria</taxon>
        <taxon>Pseudomonadati</taxon>
        <taxon>Pseudomonadota</taxon>
        <taxon>Alphaproteobacteria</taxon>
        <taxon>Acetobacterales</taxon>
        <taxon>Acetobacteraceae</taxon>
        <taxon>Gluconacetobacter</taxon>
    </lineage>
</organism>
<dbReference type="PROSITE" id="PS01151">
    <property type="entry name" value="FIMBRIAL_USHER"/>
    <property type="match status" value="1"/>
</dbReference>
<dbReference type="InterPro" id="IPR018030">
    <property type="entry name" value="Fimbrial_membr_usher_CS"/>
</dbReference>
<keyword evidence="1" id="KW-0812">Transmembrane</keyword>
<dbReference type="RefSeq" id="WP_182997929.1">
    <property type="nucleotide sequence ID" value="NZ_JABEQJ010000016.1"/>
</dbReference>
<name>A0A7W4IDV0_9PROT</name>
<dbReference type="InterPro" id="IPR025949">
    <property type="entry name" value="PapC-like_C"/>
</dbReference>
<keyword evidence="1" id="KW-0813">Transport</keyword>
<dbReference type="AlphaFoldDB" id="A0A7W4IDV0"/>
<keyword evidence="1" id="KW-1029">Fimbrium biogenesis</keyword>
<dbReference type="GO" id="GO:0009297">
    <property type="term" value="P:pilus assembly"/>
    <property type="evidence" value="ECO:0007669"/>
    <property type="project" value="InterPro"/>
</dbReference>
<dbReference type="InterPro" id="IPR042186">
    <property type="entry name" value="FimD_plug_dom"/>
</dbReference>
<evidence type="ECO:0000313" key="3">
    <source>
        <dbReference type="EMBL" id="MBB2161061.1"/>
    </source>
</evidence>
<dbReference type="InterPro" id="IPR043142">
    <property type="entry name" value="PapC-like_C_sf"/>
</dbReference>
<evidence type="ECO:0000256" key="1">
    <source>
        <dbReference type="RuleBase" id="RU003884"/>
    </source>
</evidence>
<dbReference type="Pfam" id="PF00577">
    <property type="entry name" value="Usher"/>
    <property type="match status" value="1"/>
</dbReference>
<dbReference type="Pfam" id="PF13953">
    <property type="entry name" value="PapC_C"/>
    <property type="match status" value="1"/>
</dbReference>
<sequence>MLALTAVRDHGARAAALPPPPHSFGAATVDTGMTLYLDLVLNGLDTGRVEPVLAKGERFFLAAPALRALGLGAHLPNNEEGPVALATIAGLRTRYDSTAQKLLLSVPTHWLPAQHFARDRLVEEKKARSSFGAILNYDAYATQATGLANLSLWNEQRIFGAFGTLSNTGVAQFGFEGTVGNGKNRASYRRYDTTWRYSDQNRVLTAEAGDIVTHALAWSSTIRLGGIQISRDFSVRPDIVTYPLPQFSGQASVPTSVDLLVNGVQSMHSTVQPGPYSLTDLPYINGAGEATVVTTDALGRRVETSVPFYVASTLLHPGYSDYTLALGAQRERYGLADFDYGAPSVNASYRRGLLPVLTLETHAEAAPHLLLGGLGLLAQIGQRFGVVNIAASASRRPGNRTTNARTTLPTDGQQFVAGYQYTHRNFTVAAQKTWRTRGYADLSTYDPGFTRLPLSSLQASASLMLKPFGSLSLGYFDITPSVGRRTRFATITDTLPLWHGISLSLSGNRQLGTLDARSDGWAGYAQIVIPFGAYGTATAGWSRRADGESTEQVTATRSVAARGDFGWTANYQHANGTGQAGGADYVEGSATWRGPFAQFQGGLYGDVRDTTRWAEAQGSIALLDGAAFFGNRVPDAFAVVSTDHVAGVPVRYENQLVGKTNAGGHLLVPYATSYYPAKYEIDTLSLPADLQARMVEQRVAVQYGSGYLVRFPMKHVLTVLIRLTDPSGKPLPVGTSVRAADTEAEADAYVGWDGMLYLNGISRGEKLEASLPSGDRCIATADAVPAASAGQVRLGPLVCRSVPTP</sequence>
<keyword evidence="1" id="KW-0472">Membrane</keyword>
<comment type="caution">
    <text evidence="3">The sequence shown here is derived from an EMBL/GenBank/DDBJ whole genome shotgun (WGS) entry which is preliminary data.</text>
</comment>
<dbReference type="InterPro" id="IPR000015">
    <property type="entry name" value="Fimb_usher"/>
</dbReference>
<gene>
    <name evidence="3" type="ORF">HLH48_12915</name>
</gene>
<dbReference type="PANTHER" id="PTHR30451:SF5">
    <property type="entry name" value="SLR0019 PROTEIN"/>
    <property type="match status" value="1"/>
</dbReference>
<dbReference type="Gene3D" id="2.60.40.3110">
    <property type="match status" value="1"/>
</dbReference>
<dbReference type="EMBL" id="JABEQJ010000016">
    <property type="protein sequence ID" value="MBB2161061.1"/>
    <property type="molecule type" value="Genomic_DNA"/>
</dbReference>
<dbReference type="Gene3D" id="2.60.40.2610">
    <property type="entry name" value="Outer membrane usher protein FimD, plug domain"/>
    <property type="match status" value="1"/>
</dbReference>
<protein>
    <submittedName>
        <fullName evidence="3">Fimbrial biogenesis outer membrane usher protein</fullName>
    </submittedName>
</protein>
<feature type="domain" description="PapC-like C-terminal" evidence="2">
    <location>
        <begin position="720"/>
        <end position="780"/>
    </location>
</feature>